<keyword evidence="2" id="KW-0547">Nucleotide-binding</keyword>
<evidence type="ECO:0000256" key="4">
    <source>
        <dbReference type="ARBA" id="ARBA00022917"/>
    </source>
</evidence>
<keyword evidence="4" id="KW-0648">Protein biosynthesis</keyword>
<name>A0A5B6V8D2_9ROSI</name>
<accession>A0A5B6V8D2</accession>
<dbReference type="InterPro" id="IPR006195">
    <property type="entry name" value="aa-tRNA-synth_II"/>
</dbReference>
<evidence type="ECO:0000256" key="7">
    <source>
        <dbReference type="SAM" id="SignalP"/>
    </source>
</evidence>
<keyword evidence="5" id="KW-0030">Aminoacyl-tRNA synthetase</keyword>
<dbReference type="PROSITE" id="PS50862">
    <property type="entry name" value="AA_TRNA_LIGASE_II"/>
    <property type="match status" value="1"/>
</dbReference>
<gene>
    <name evidence="9" type="primary">aspS</name>
    <name evidence="9" type="ORF">EPI10_000547</name>
</gene>
<dbReference type="PANTHER" id="PTHR22594:SF5">
    <property type="entry name" value="ASPARTATE--TRNA LIGASE, MITOCHONDRIAL"/>
    <property type="match status" value="1"/>
</dbReference>
<dbReference type="HAMAP" id="MF_00044">
    <property type="entry name" value="Asp_tRNA_synth_type1"/>
    <property type="match status" value="1"/>
</dbReference>
<protein>
    <submittedName>
        <fullName evidence="9">Aspartate--tRNA ligase, mitochondrial</fullName>
    </submittedName>
</protein>
<dbReference type="SUPFAM" id="SSF55681">
    <property type="entry name" value="Class II aaRS and biotin synthetases"/>
    <property type="match status" value="1"/>
</dbReference>
<dbReference type="PANTHER" id="PTHR22594">
    <property type="entry name" value="ASPARTYL/LYSYL-TRNA SYNTHETASE"/>
    <property type="match status" value="1"/>
</dbReference>
<comment type="caution">
    <text evidence="9">The sequence shown here is derived from an EMBL/GenBank/DDBJ whole genome shotgun (WGS) entry which is preliminary data.</text>
</comment>
<keyword evidence="1 9" id="KW-0436">Ligase</keyword>
<dbReference type="InterPro" id="IPR004115">
    <property type="entry name" value="GAD-like_sf"/>
</dbReference>
<dbReference type="InterPro" id="IPR004365">
    <property type="entry name" value="NA-bd_OB_tRNA"/>
</dbReference>
<evidence type="ECO:0000256" key="5">
    <source>
        <dbReference type="ARBA" id="ARBA00023146"/>
    </source>
</evidence>
<feature type="chain" id="PRO_5023030137" evidence="7">
    <location>
        <begin position="20"/>
        <end position="770"/>
    </location>
</feature>
<dbReference type="SUPFAM" id="SSF50249">
    <property type="entry name" value="Nucleic acid-binding proteins"/>
    <property type="match status" value="1"/>
</dbReference>
<feature type="signal peptide" evidence="7">
    <location>
        <begin position="1"/>
        <end position="19"/>
    </location>
</feature>
<dbReference type="Gene3D" id="3.30.1360.30">
    <property type="entry name" value="GAD-like domain"/>
    <property type="match status" value="1"/>
</dbReference>
<evidence type="ECO:0000256" key="6">
    <source>
        <dbReference type="SAM" id="MobiDB-lite"/>
    </source>
</evidence>
<dbReference type="CDD" id="cd04317">
    <property type="entry name" value="EcAspRS_like_N"/>
    <property type="match status" value="1"/>
</dbReference>
<dbReference type="InterPro" id="IPR047090">
    <property type="entry name" value="AspRS_core"/>
</dbReference>
<evidence type="ECO:0000256" key="3">
    <source>
        <dbReference type="ARBA" id="ARBA00022840"/>
    </source>
</evidence>
<keyword evidence="3" id="KW-0067">ATP-binding</keyword>
<evidence type="ECO:0000259" key="8">
    <source>
        <dbReference type="PROSITE" id="PS50862"/>
    </source>
</evidence>
<keyword evidence="7" id="KW-0732">Signal</keyword>
<dbReference type="GO" id="GO:0003676">
    <property type="term" value="F:nucleic acid binding"/>
    <property type="evidence" value="ECO:0007669"/>
    <property type="project" value="InterPro"/>
</dbReference>
<sequence>MSVLLKSFLILSFRARPLAVFPSILIPKSLPINRRTRTLSSVSASTFQSPPPSVSPETPTPIPPLSDSLRWVSRTAYCGDLSNQDVGSRVRLCGWVALHRVHGGLTFFNLRDHTGIVQITSLPGEFPDAHEAIKDLRLEYVVAVDGFVRSRPSESVNKKMKTGSIEIAAEHVQILNAVRSKLPLLVTSADDANDFVKEEIRLRYRYLDLRRQQMNFNIMLRHRVVKLIRRYLEDVHNFVEIETPMLSRSTPEGARDYLVPSRIQPGTFYALPQSPQLFKQMLMVSGFDKYYQIARGNPKTRYCENSLGYNQDITFSRCFRDEDLRADRQPEFTQLDMEMAFIPLEDMLSLNEDLIRKVFTLFTYLNLGSLTKYWPVHLQLRLDISFTAQLIFLVSSHYGRVRKAYLMQVFLEIKGVQLPNPFPRLTYAEAMDRYGSDRPDIRFDLELKNVSNVFLDSPFRLFADTLKNGGIIKTICVPSGAKRFSNTALKKGDVYNEAIKSGAKGLPFLKVLDDGEIEGIPALVSSLGPTNREDFLRKCSAGPGDLILFAVGHQTSVNRTLDRLRVFLAHELGLVDHSRHSILWVTDFPMFEWNDSEQRLETPQLRSKGWRMSLGLDMRHLVNFACGVEKTPPLPLHHPFTAPNPEDMGDLSSARALAYDMVYNGVEIGGGSLRIYKREIQQKVLETIGISLEQAEDKFGYLLEALDMGAPPHGGIAYGLDRLVMLLADANSIRDVIAFPKTSTAQCALTRAPSKVDIQQLKDLSLQQAQ</sequence>
<evidence type="ECO:0000256" key="2">
    <source>
        <dbReference type="ARBA" id="ARBA00022741"/>
    </source>
</evidence>
<reference evidence="9" key="1">
    <citation type="submission" date="2019-08" db="EMBL/GenBank/DDBJ databases">
        <authorList>
            <person name="Liu F."/>
        </authorList>
    </citation>
    <scope>NUCLEOTIDE SEQUENCE [LARGE SCALE GENOMIC DNA]</scope>
    <source>
        <strain evidence="9">PA1801</strain>
        <tissue evidence="9">Leaf</tissue>
    </source>
</reference>
<dbReference type="InterPro" id="IPR004364">
    <property type="entry name" value="Aa-tRNA-synt_II"/>
</dbReference>
<proteinExistence type="inferred from homology"/>
<feature type="domain" description="Aminoacyl-transfer RNA synthetases class-II family profile" evidence="8">
    <location>
        <begin position="220"/>
        <end position="740"/>
    </location>
</feature>
<evidence type="ECO:0000313" key="10">
    <source>
        <dbReference type="Proteomes" id="UP000325315"/>
    </source>
</evidence>
<dbReference type="Gene3D" id="2.40.50.140">
    <property type="entry name" value="Nucleic acid-binding proteins"/>
    <property type="match status" value="1"/>
</dbReference>
<dbReference type="Pfam" id="PF02938">
    <property type="entry name" value="GAD"/>
    <property type="match status" value="1"/>
</dbReference>
<keyword evidence="10" id="KW-1185">Reference proteome</keyword>
<dbReference type="Pfam" id="PF01336">
    <property type="entry name" value="tRNA_anti-codon"/>
    <property type="match status" value="1"/>
</dbReference>
<dbReference type="Gene3D" id="3.30.930.10">
    <property type="entry name" value="Bira Bifunctional Protein, Domain 2"/>
    <property type="match status" value="2"/>
</dbReference>
<dbReference type="InterPro" id="IPR012340">
    <property type="entry name" value="NA-bd_OB-fold"/>
</dbReference>
<evidence type="ECO:0000256" key="1">
    <source>
        <dbReference type="ARBA" id="ARBA00022598"/>
    </source>
</evidence>
<feature type="compositionally biased region" description="Pro residues" evidence="6">
    <location>
        <begin position="49"/>
        <end position="62"/>
    </location>
</feature>
<dbReference type="GO" id="GO:0006422">
    <property type="term" value="P:aspartyl-tRNA aminoacylation"/>
    <property type="evidence" value="ECO:0007669"/>
    <property type="project" value="TreeGrafter"/>
</dbReference>
<dbReference type="GO" id="GO:0005739">
    <property type="term" value="C:mitochondrion"/>
    <property type="evidence" value="ECO:0007669"/>
    <property type="project" value="TreeGrafter"/>
</dbReference>
<dbReference type="GO" id="GO:0004815">
    <property type="term" value="F:aspartate-tRNA ligase activity"/>
    <property type="evidence" value="ECO:0007669"/>
    <property type="project" value="TreeGrafter"/>
</dbReference>
<dbReference type="InterPro" id="IPR004524">
    <property type="entry name" value="Asp-tRNA-ligase_1"/>
</dbReference>
<feature type="region of interest" description="Disordered" evidence="6">
    <location>
        <begin position="41"/>
        <end position="62"/>
    </location>
</feature>
<dbReference type="EMBL" id="SMMG02000007">
    <property type="protein sequence ID" value="KAA3465367.1"/>
    <property type="molecule type" value="Genomic_DNA"/>
</dbReference>
<dbReference type="Proteomes" id="UP000325315">
    <property type="component" value="Unassembled WGS sequence"/>
</dbReference>
<dbReference type="InterPro" id="IPR029351">
    <property type="entry name" value="GAD_dom"/>
</dbReference>
<dbReference type="InterPro" id="IPR045864">
    <property type="entry name" value="aa-tRNA-synth_II/BPL/LPL"/>
</dbReference>
<dbReference type="CDD" id="cd00777">
    <property type="entry name" value="AspRS_core"/>
    <property type="match status" value="1"/>
</dbReference>
<evidence type="ECO:0000313" key="9">
    <source>
        <dbReference type="EMBL" id="KAA3465367.1"/>
    </source>
</evidence>
<organism evidence="9 10">
    <name type="scientific">Gossypium australe</name>
    <dbReference type="NCBI Taxonomy" id="47621"/>
    <lineage>
        <taxon>Eukaryota</taxon>
        <taxon>Viridiplantae</taxon>
        <taxon>Streptophyta</taxon>
        <taxon>Embryophyta</taxon>
        <taxon>Tracheophyta</taxon>
        <taxon>Spermatophyta</taxon>
        <taxon>Magnoliopsida</taxon>
        <taxon>eudicotyledons</taxon>
        <taxon>Gunneridae</taxon>
        <taxon>Pentapetalae</taxon>
        <taxon>rosids</taxon>
        <taxon>malvids</taxon>
        <taxon>Malvales</taxon>
        <taxon>Malvaceae</taxon>
        <taxon>Malvoideae</taxon>
        <taxon>Gossypium</taxon>
    </lineage>
</organism>
<dbReference type="InterPro" id="IPR047089">
    <property type="entry name" value="Asp-tRNA-ligase_1_N"/>
</dbReference>
<dbReference type="OrthoDB" id="439710at2759"/>
<dbReference type="Pfam" id="PF00152">
    <property type="entry name" value="tRNA-synt_2"/>
    <property type="match status" value="2"/>
</dbReference>
<dbReference type="AlphaFoldDB" id="A0A5B6V8D2"/>
<dbReference type="GO" id="GO:0005524">
    <property type="term" value="F:ATP binding"/>
    <property type="evidence" value="ECO:0007669"/>
    <property type="project" value="UniProtKB-KW"/>
</dbReference>
<dbReference type="SUPFAM" id="SSF55261">
    <property type="entry name" value="GAD domain-like"/>
    <property type="match status" value="1"/>
</dbReference>